<dbReference type="EMBL" id="FNKK01000002">
    <property type="protein sequence ID" value="SDQ93906.1"/>
    <property type="molecule type" value="Genomic_DNA"/>
</dbReference>
<feature type="region of interest" description="Disordered" evidence="1">
    <location>
        <begin position="1"/>
        <end position="30"/>
    </location>
</feature>
<dbReference type="Proteomes" id="UP000217103">
    <property type="component" value="Unassembled WGS sequence"/>
</dbReference>
<feature type="compositionally biased region" description="Basic and acidic residues" evidence="1">
    <location>
        <begin position="492"/>
        <end position="519"/>
    </location>
</feature>
<dbReference type="InterPro" id="IPR050834">
    <property type="entry name" value="Glycosyltransf_2"/>
</dbReference>
<proteinExistence type="predicted"/>
<dbReference type="OrthoDB" id="5168148at2"/>
<feature type="domain" description="Glycosyltransferase 2-like" evidence="2">
    <location>
        <begin position="40"/>
        <end position="151"/>
    </location>
</feature>
<evidence type="ECO:0000256" key="1">
    <source>
        <dbReference type="SAM" id="MobiDB-lite"/>
    </source>
</evidence>
<dbReference type="RefSeq" id="WP_093259345.1">
    <property type="nucleotide sequence ID" value="NZ_FNKK01000002.1"/>
</dbReference>
<dbReference type="SUPFAM" id="SSF53448">
    <property type="entry name" value="Nucleotide-diphospho-sugar transferases"/>
    <property type="match status" value="1"/>
</dbReference>
<evidence type="ECO:0000313" key="4">
    <source>
        <dbReference type="Proteomes" id="UP000217103"/>
    </source>
</evidence>
<dbReference type="Gene3D" id="3.90.550.10">
    <property type="entry name" value="Spore Coat Polysaccharide Biosynthesis Protein SpsA, Chain A"/>
    <property type="match status" value="1"/>
</dbReference>
<protein>
    <submittedName>
        <fullName evidence="3">Glycosyltransferase, GT2 family</fullName>
    </submittedName>
</protein>
<feature type="region of interest" description="Disordered" evidence="1">
    <location>
        <begin position="469"/>
        <end position="533"/>
    </location>
</feature>
<evidence type="ECO:0000313" key="3">
    <source>
        <dbReference type="EMBL" id="SDQ93906.1"/>
    </source>
</evidence>
<dbReference type="PANTHER" id="PTHR43685:SF2">
    <property type="entry name" value="GLYCOSYLTRANSFERASE 2-LIKE DOMAIN-CONTAINING PROTEIN"/>
    <property type="match status" value="1"/>
</dbReference>
<feature type="compositionally biased region" description="Low complexity" evidence="1">
    <location>
        <begin position="480"/>
        <end position="491"/>
    </location>
</feature>
<dbReference type="GO" id="GO:0016740">
    <property type="term" value="F:transferase activity"/>
    <property type="evidence" value="ECO:0007669"/>
    <property type="project" value="UniProtKB-KW"/>
</dbReference>
<dbReference type="Pfam" id="PF00535">
    <property type="entry name" value="Glycos_transf_2"/>
    <property type="match status" value="1"/>
</dbReference>
<dbReference type="InterPro" id="IPR029044">
    <property type="entry name" value="Nucleotide-diphossugar_trans"/>
</dbReference>
<dbReference type="AlphaFoldDB" id="A0A1H1F0G3"/>
<sequence length="533" mass="58235">MTGGADTDAWSGHRPTIRHNDYSPVEPPPLGEWQPTLPVSVIIPAHGGQEKLDLTLAALAAQTYPVHLLEVIVVDDGSEPPLRLPEIAPIDTRIVPAESGGWGIGHALNTGAAVADGVLIQRLDSDMVICREHIEAMARWHHVTDYLVTIGYKRFVELDGPSAQRMPTPQEVYEGVRDGGLGTLFDLEAAVPSASEATIEKLNGLRASRNPYNNCTGPTHCLHRRLFHKAGGLDPAIPRGEDTEFAYRLACQGAVFIPEPAAQAVHLGMPGQRVNRERTIRVATPYLAHRIPIRRDLRKDRGHRWLVPYVEVVLDVEGADEETVRRAVAAAFEGTVQDVAVTLVGPWSKLTDERRPVLDDPMLDLRLLREHFSHDERVRFADTPSATPAPIPFRYVGPVDVPLGKRTLQRMTEAIQERRAGVVIAELPGGGTARLERTEALSRAHLLSGTGSSLDEIIEATHGVHRAPHEAFWPPEKPKTPAGKTAAAQDGKPAKTDKDAKAPAEDGKNGTARSRKDSPGRSSLFRKLRRFSG</sequence>
<organism evidence="3 4">
    <name type="scientific">Thermostaphylospora chromogena</name>
    <dbReference type="NCBI Taxonomy" id="35622"/>
    <lineage>
        <taxon>Bacteria</taxon>
        <taxon>Bacillati</taxon>
        <taxon>Actinomycetota</taxon>
        <taxon>Actinomycetes</taxon>
        <taxon>Streptosporangiales</taxon>
        <taxon>Thermomonosporaceae</taxon>
        <taxon>Thermostaphylospora</taxon>
    </lineage>
</organism>
<evidence type="ECO:0000259" key="2">
    <source>
        <dbReference type="Pfam" id="PF00535"/>
    </source>
</evidence>
<dbReference type="CDD" id="cd00761">
    <property type="entry name" value="Glyco_tranf_GTA_type"/>
    <property type="match status" value="1"/>
</dbReference>
<gene>
    <name evidence="3" type="ORF">SAMN04489764_2698</name>
</gene>
<name>A0A1H1F0G3_9ACTN</name>
<reference evidence="3 4" key="1">
    <citation type="submission" date="2016-10" db="EMBL/GenBank/DDBJ databases">
        <authorList>
            <person name="de Groot N.N."/>
        </authorList>
    </citation>
    <scope>NUCLEOTIDE SEQUENCE [LARGE SCALE GENOMIC DNA]</scope>
    <source>
        <strain evidence="3 4">DSM 43794</strain>
    </source>
</reference>
<feature type="compositionally biased region" description="Basic residues" evidence="1">
    <location>
        <begin position="524"/>
        <end position="533"/>
    </location>
</feature>
<dbReference type="STRING" id="35622.SAMN04489764_2698"/>
<dbReference type="InterPro" id="IPR001173">
    <property type="entry name" value="Glyco_trans_2-like"/>
</dbReference>
<dbReference type="PANTHER" id="PTHR43685">
    <property type="entry name" value="GLYCOSYLTRANSFERASE"/>
    <property type="match status" value="1"/>
</dbReference>
<keyword evidence="3" id="KW-0808">Transferase</keyword>
<keyword evidence="4" id="KW-1185">Reference proteome</keyword>
<accession>A0A1H1F0G3</accession>